<comment type="caution">
    <text evidence="4">The sequence shown here is derived from an EMBL/GenBank/DDBJ whole genome shotgun (WGS) entry which is preliminary data.</text>
</comment>
<gene>
    <name evidence="4" type="ORF">FLL46_17170</name>
</gene>
<dbReference type="EMBL" id="VIKS01000010">
    <property type="protein sequence ID" value="TQV86623.1"/>
    <property type="molecule type" value="Genomic_DNA"/>
</dbReference>
<feature type="modified residue" description="4-aspartylphosphate" evidence="2">
    <location>
        <position position="56"/>
    </location>
</feature>
<reference evidence="4 5" key="1">
    <citation type="submission" date="2019-07" db="EMBL/GenBank/DDBJ databases">
        <title>Draft genome for Aliikangiella sp. M105.</title>
        <authorList>
            <person name="Wang G."/>
        </authorList>
    </citation>
    <scope>NUCLEOTIDE SEQUENCE [LARGE SCALE GENOMIC DNA]</scope>
    <source>
        <strain evidence="4 5">M105</strain>
    </source>
</reference>
<keyword evidence="1 2" id="KW-0597">Phosphoprotein</keyword>
<dbReference type="SMART" id="SM00448">
    <property type="entry name" value="REC"/>
    <property type="match status" value="1"/>
</dbReference>
<dbReference type="PANTHER" id="PTHR44591:SF3">
    <property type="entry name" value="RESPONSE REGULATORY DOMAIN-CONTAINING PROTEIN"/>
    <property type="match status" value="1"/>
</dbReference>
<dbReference type="Proteomes" id="UP000315439">
    <property type="component" value="Unassembled WGS sequence"/>
</dbReference>
<dbReference type="OrthoDB" id="9800897at2"/>
<dbReference type="AlphaFoldDB" id="A0A545UB19"/>
<sequence length="295" mass="33176">MGIKFLIVDDSKAMQTIVRRILSNAGYSDHFFKFADNGKEALERIRTWNPDMVLLDWHMPEMTGIELLQRVKELRLETRIGLITAERNQNSIQRAKDAGAMFVVNKPFTVEKLKESLIPALAGVSSLKDEPIPITQELIFPSPSAVSILLSTITDSKIKVSKVEPISVENLTLPCTLALFGDSEKKVKAVIILESETVDKLSESFATSIFKGEAFDDKLLAKSLMKALSIIAVCFYNVKDSQELSLFKTYSMQKMISKVQRMNNVPKDERLDLKFTFDDDISCHAIICLESQNGY</sequence>
<dbReference type="InterPro" id="IPR011006">
    <property type="entry name" value="CheY-like_superfamily"/>
</dbReference>
<dbReference type="InterPro" id="IPR001789">
    <property type="entry name" value="Sig_transdc_resp-reg_receiver"/>
</dbReference>
<feature type="domain" description="Response regulatory" evidence="3">
    <location>
        <begin position="4"/>
        <end position="121"/>
    </location>
</feature>
<dbReference type="RefSeq" id="WP_142932547.1">
    <property type="nucleotide sequence ID" value="NZ_ML660166.1"/>
</dbReference>
<keyword evidence="5" id="KW-1185">Reference proteome</keyword>
<organism evidence="4 5">
    <name type="scientific">Aliikangiella coralliicola</name>
    <dbReference type="NCBI Taxonomy" id="2592383"/>
    <lineage>
        <taxon>Bacteria</taxon>
        <taxon>Pseudomonadati</taxon>
        <taxon>Pseudomonadota</taxon>
        <taxon>Gammaproteobacteria</taxon>
        <taxon>Oceanospirillales</taxon>
        <taxon>Pleioneaceae</taxon>
        <taxon>Aliikangiella</taxon>
    </lineage>
</organism>
<evidence type="ECO:0000256" key="2">
    <source>
        <dbReference type="PROSITE-ProRule" id="PRU00169"/>
    </source>
</evidence>
<evidence type="ECO:0000313" key="4">
    <source>
        <dbReference type="EMBL" id="TQV86623.1"/>
    </source>
</evidence>
<evidence type="ECO:0000313" key="5">
    <source>
        <dbReference type="Proteomes" id="UP000315439"/>
    </source>
</evidence>
<dbReference type="Gene3D" id="3.40.50.2300">
    <property type="match status" value="1"/>
</dbReference>
<accession>A0A545UB19</accession>
<dbReference type="GO" id="GO:0000160">
    <property type="term" value="P:phosphorelay signal transduction system"/>
    <property type="evidence" value="ECO:0007669"/>
    <property type="project" value="InterPro"/>
</dbReference>
<dbReference type="Pfam" id="PF00072">
    <property type="entry name" value="Response_reg"/>
    <property type="match status" value="1"/>
</dbReference>
<dbReference type="PROSITE" id="PS50110">
    <property type="entry name" value="RESPONSE_REGULATORY"/>
    <property type="match status" value="1"/>
</dbReference>
<proteinExistence type="predicted"/>
<evidence type="ECO:0000259" key="3">
    <source>
        <dbReference type="PROSITE" id="PS50110"/>
    </source>
</evidence>
<protein>
    <submittedName>
        <fullName evidence="4">Response regulator</fullName>
    </submittedName>
</protein>
<name>A0A545UB19_9GAMM</name>
<evidence type="ECO:0000256" key="1">
    <source>
        <dbReference type="ARBA" id="ARBA00022553"/>
    </source>
</evidence>
<dbReference type="PANTHER" id="PTHR44591">
    <property type="entry name" value="STRESS RESPONSE REGULATOR PROTEIN 1"/>
    <property type="match status" value="1"/>
</dbReference>
<dbReference type="InterPro" id="IPR050595">
    <property type="entry name" value="Bact_response_regulator"/>
</dbReference>
<dbReference type="SUPFAM" id="SSF52172">
    <property type="entry name" value="CheY-like"/>
    <property type="match status" value="1"/>
</dbReference>